<reference evidence="2" key="1">
    <citation type="journal article" date="2014" name="Int. J. Syst. Evol. Microbiol.">
        <title>Complete genome sequence of Corynebacterium casei LMG S-19264T (=DSM 44701T), isolated from a smear-ripened cheese.</title>
        <authorList>
            <consortium name="US DOE Joint Genome Institute (JGI-PGF)"/>
            <person name="Walter F."/>
            <person name="Albersmeier A."/>
            <person name="Kalinowski J."/>
            <person name="Ruckert C."/>
        </authorList>
    </citation>
    <scope>NUCLEOTIDE SEQUENCE</scope>
    <source>
        <strain evidence="2">CGMCC 4.7403</strain>
    </source>
</reference>
<dbReference type="EMBL" id="BNAT01000008">
    <property type="protein sequence ID" value="GHH87237.1"/>
    <property type="molecule type" value="Genomic_DNA"/>
</dbReference>
<comment type="caution">
    <text evidence="2">The sequence shown here is derived from an EMBL/GenBank/DDBJ whole genome shotgun (WGS) entry which is preliminary data.</text>
</comment>
<reference evidence="2" key="2">
    <citation type="submission" date="2020-09" db="EMBL/GenBank/DDBJ databases">
        <authorList>
            <person name="Sun Q."/>
            <person name="Zhou Y."/>
        </authorList>
    </citation>
    <scope>NUCLEOTIDE SEQUENCE</scope>
    <source>
        <strain evidence="2">CGMCC 4.7403</strain>
    </source>
</reference>
<organism evidence="2 3">
    <name type="scientific">Streptomyces capitiformicae</name>
    <dbReference type="NCBI Taxonomy" id="2014920"/>
    <lineage>
        <taxon>Bacteria</taxon>
        <taxon>Bacillati</taxon>
        <taxon>Actinomycetota</taxon>
        <taxon>Actinomycetes</taxon>
        <taxon>Kitasatosporales</taxon>
        <taxon>Streptomycetaceae</taxon>
        <taxon>Streptomyces</taxon>
    </lineage>
</organism>
<sequence length="46" mass="5126">MNTTPLPRLPRRTRTVSSPWTPPGGWPRPTPAMLRAMEAALVEWAA</sequence>
<dbReference type="RefSeq" id="WP_189782724.1">
    <property type="nucleotide sequence ID" value="NZ_BNAT01000008.1"/>
</dbReference>
<feature type="compositionally biased region" description="Pro residues" evidence="1">
    <location>
        <begin position="20"/>
        <end position="29"/>
    </location>
</feature>
<name>A0A919L7W9_9ACTN</name>
<accession>A0A919L7W9</accession>
<evidence type="ECO:0000313" key="3">
    <source>
        <dbReference type="Proteomes" id="UP000603227"/>
    </source>
</evidence>
<gene>
    <name evidence="2" type="ORF">GCM10017771_27510</name>
</gene>
<dbReference type="AlphaFoldDB" id="A0A919L7W9"/>
<protein>
    <submittedName>
        <fullName evidence="2">Uncharacterized protein</fullName>
    </submittedName>
</protein>
<keyword evidence="3" id="KW-1185">Reference proteome</keyword>
<proteinExistence type="predicted"/>
<feature type="region of interest" description="Disordered" evidence="1">
    <location>
        <begin position="1"/>
        <end position="29"/>
    </location>
</feature>
<dbReference type="Proteomes" id="UP000603227">
    <property type="component" value="Unassembled WGS sequence"/>
</dbReference>
<evidence type="ECO:0000256" key="1">
    <source>
        <dbReference type="SAM" id="MobiDB-lite"/>
    </source>
</evidence>
<evidence type="ECO:0000313" key="2">
    <source>
        <dbReference type="EMBL" id="GHH87237.1"/>
    </source>
</evidence>